<sequence>MTTFTLGMGVDGELRYQSDYKTATSGDYWNILNGLGTPQANWPEPKSDRPSAVDDLWHAAVNGRGTYFSAGNPAELANGLRSALTEIRVKVGAGAAAATSALSPVAGDNFAYVASYTTEKWTGNLEARAINLATGEVELEPLHCVESVLSEFGSCTGTMASKVGADNDTRTIYTSSSDGLVSFTYGNLTSVQQAYFNASTLSQWGSLTTAQREQATGANLVNYLRGQHGFEMRSSNAVERQVFRLREATLGDLVESTPIYVQKPNFNYTDPGFAAFKAASESRGATIYVGSNDGMLHAFNAENLSERWAFVPSMVIPHMWLLADHNYNVLHRYYVNGAPTVWDICTSNCTNAAAAVWKSVLIGGLNGGGRGYYALDVTNPASPALLWEFTTEDDNDIGYSFGEPVVTKLADGQWVVALTSGYNNTEGSNAGEGFLYVLDAWTGAVVRKIGTGTGSASTPSGLARIAVWADDQNRNNTAGYVYGGDLLGNVWRFDLNTGEETGVNPFKFARLYSDEAGTEPQPITTRPTLGKANGKRIVFIGTGKYLEVADLSDDQVQTLYGIRDDDEAATLDNPRNSLVQQVLSETVDATRTGTNNPVPSGSRGWYVDLPDSGERQNVPSQLVRGVLIVPTTVPSATACEPGGYSWLSFINYRTGAQLPALGWVSTRFSAPIVGINVVYIDGEPVVSVVKGDNPTPERAPQPTWESNDEGFQGRRAVWREVIEE</sequence>
<organism evidence="9 10">
    <name type="scientific">Thauera linaloolentis (strain DSM 12138 / JCM 21573 / CCUG 41526 / CIP 105981 / IAM 15112 / NBRC 102519 / 47Lol)</name>
    <dbReference type="NCBI Taxonomy" id="1123367"/>
    <lineage>
        <taxon>Bacteria</taxon>
        <taxon>Pseudomonadati</taxon>
        <taxon>Pseudomonadota</taxon>
        <taxon>Betaproteobacteria</taxon>
        <taxon>Rhodocyclales</taxon>
        <taxon>Zoogloeaceae</taxon>
        <taxon>Thauera</taxon>
    </lineage>
</organism>
<comment type="similarity">
    <text evidence="2">Belongs to the PilY1 family.</text>
</comment>
<evidence type="ECO:0000256" key="7">
    <source>
        <dbReference type="SAM" id="MobiDB-lite"/>
    </source>
</evidence>
<dbReference type="GO" id="GO:0046872">
    <property type="term" value="F:metal ion binding"/>
    <property type="evidence" value="ECO:0007669"/>
    <property type="project" value="UniProtKB-KW"/>
</dbReference>
<evidence type="ECO:0000256" key="6">
    <source>
        <dbReference type="ARBA" id="ARBA00023263"/>
    </source>
</evidence>
<dbReference type="InterPro" id="IPR011047">
    <property type="entry name" value="Quinoprotein_ADH-like_sf"/>
</dbReference>
<protein>
    <submittedName>
        <fullName evidence="9">Tfp pilus assembly protein tip-associated adhesin PilY1</fullName>
    </submittedName>
</protein>
<accession>N6YDI4</accession>
<comment type="subcellular location">
    <subcellularLocation>
        <location evidence="1">Fimbrium</location>
    </subcellularLocation>
</comment>
<dbReference type="InterPro" id="IPR015943">
    <property type="entry name" value="WD40/YVTN_repeat-like_dom_sf"/>
</dbReference>
<dbReference type="GO" id="GO:0009289">
    <property type="term" value="C:pilus"/>
    <property type="evidence" value="ECO:0007669"/>
    <property type="project" value="UniProtKB-SubCell"/>
</dbReference>
<evidence type="ECO:0000259" key="8">
    <source>
        <dbReference type="Pfam" id="PF05567"/>
    </source>
</evidence>
<comment type="caution">
    <text evidence="9">The sequence shown here is derived from an EMBL/GenBank/DDBJ whole genome shotgun (WGS) entry which is preliminary data.</text>
</comment>
<dbReference type="Gene3D" id="2.130.10.10">
    <property type="entry name" value="YVTN repeat-like/Quinoprotein amine dehydrogenase"/>
    <property type="match status" value="1"/>
</dbReference>
<dbReference type="EMBL" id="AMXE01000012">
    <property type="protein sequence ID" value="ENO89605.1"/>
    <property type="molecule type" value="Genomic_DNA"/>
</dbReference>
<dbReference type="InterPro" id="IPR008707">
    <property type="entry name" value="B-propeller_PilY1"/>
</dbReference>
<gene>
    <name evidence="9" type="ORF">C666_05450</name>
</gene>
<evidence type="ECO:0000256" key="4">
    <source>
        <dbReference type="ARBA" id="ARBA00022723"/>
    </source>
</evidence>
<proteinExistence type="inferred from homology"/>
<keyword evidence="6" id="KW-0281">Fimbrium</keyword>
<feature type="region of interest" description="Disordered" evidence="7">
    <location>
        <begin position="691"/>
        <end position="710"/>
    </location>
</feature>
<dbReference type="Pfam" id="PF05567">
    <property type="entry name" value="T4P_PilY1"/>
    <property type="match status" value="1"/>
</dbReference>
<dbReference type="SUPFAM" id="SSF50998">
    <property type="entry name" value="Quinoprotein alcohol dehydrogenase-like"/>
    <property type="match status" value="1"/>
</dbReference>
<evidence type="ECO:0000256" key="5">
    <source>
        <dbReference type="ARBA" id="ARBA00022837"/>
    </source>
</evidence>
<dbReference type="AlphaFoldDB" id="N6YDI4"/>
<name>N6YDI4_THAL4</name>
<evidence type="ECO:0000256" key="1">
    <source>
        <dbReference type="ARBA" id="ARBA00004561"/>
    </source>
</evidence>
<dbReference type="eggNOG" id="COG3419">
    <property type="taxonomic scope" value="Bacteria"/>
</dbReference>
<keyword evidence="10" id="KW-1185">Reference proteome</keyword>
<evidence type="ECO:0000313" key="10">
    <source>
        <dbReference type="Proteomes" id="UP000013232"/>
    </source>
</evidence>
<dbReference type="Proteomes" id="UP000013232">
    <property type="component" value="Unassembled WGS sequence"/>
</dbReference>
<evidence type="ECO:0000313" key="9">
    <source>
        <dbReference type="EMBL" id="ENO89605.1"/>
    </source>
</evidence>
<keyword evidence="5" id="KW-0106">Calcium</keyword>
<evidence type="ECO:0000256" key="3">
    <source>
        <dbReference type="ARBA" id="ARBA00022558"/>
    </source>
</evidence>
<keyword evidence="4" id="KW-0479">Metal-binding</keyword>
<reference evidence="9 10" key="1">
    <citation type="submission" date="2012-09" db="EMBL/GenBank/DDBJ databases">
        <title>Draft Genome Sequences of 6 Strains from Genus Thauera.</title>
        <authorList>
            <person name="Liu B."/>
            <person name="Shapleigh J.P."/>
            <person name="Frostegard A.H."/>
        </authorList>
    </citation>
    <scope>NUCLEOTIDE SEQUENCE [LARGE SCALE GENOMIC DNA]</scope>
    <source>
        <strain evidence="10">47Lol / DSM 12138</strain>
    </source>
</reference>
<dbReference type="STRING" id="1123367.GCA_000621305_01459"/>
<keyword evidence="3" id="KW-1029">Fimbrium biogenesis</keyword>
<evidence type="ECO:0000256" key="2">
    <source>
        <dbReference type="ARBA" id="ARBA00008387"/>
    </source>
</evidence>
<feature type="domain" description="PilY1 beta-propeller" evidence="8">
    <location>
        <begin position="250"/>
        <end position="595"/>
    </location>
</feature>